<dbReference type="Pfam" id="PF11751">
    <property type="entry name" value="PorP_SprF"/>
    <property type="match status" value="1"/>
</dbReference>
<dbReference type="STRING" id="425514.SAMN05443550_102339"/>
<protein>
    <submittedName>
        <fullName evidence="2">Type IX secretion system membrane protein, PorP/SprF family</fullName>
    </submittedName>
</protein>
<feature type="chain" id="PRO_5011513280" evidence="1">
    <location>
        <begin position="26"/>
        <end position="346"/>
    </location>
</feature>
<dbReference type="InterPro" id="IPR019861">
    <property type="entry name" value="PorP/SprF_Bacteroidetes"/>
</dbReference>
<evidence type="ECO:0000313" key="3">
    <source>
        <dbReference type="Proteomes" id="UP000198850"/>
    </source>
</evidence>
<keyword evidence="1" id="KW-0732">Signal</keyword>
<keyword evidence="3" id="KW-1185">Reference proteome</keyword>
<proteinExistence type="predicted"/>
<name>A0A1H3ZES4_9SPHI</name>
<dbReference type="Proteomes" id="UP000198850">
    <property type="component" value="Unassembled WGS sequence"/>
</dbReference>
<evidence type="ECO:0000256" key="1">
    <source>
        <dbReference type="SAM" id="SignalP"/>
    </source>
</evidence>
<dbReference type="AlphaFoldDB" id="A0A1H3ZES4"/>
<sequence>MARMKVVSKYIVLVFLAGWSVAASGQDHIYSQFYNAPLYLNPALTGQFEGDIRLNMIYRNQWTGLSGTLSYISASADLNIPNFGGGLGLQFNRSTEGTAFLVKNNVAATYSYSVGSDDFVLSFGIQAGFTNRRINWDKLVFSDQIDNRLGYIPGSVSSAQLPDMAQRFFFDPGAGINLVYGNFMAGVAAYHINQPDESFSGAQAKLPGRLALNASYRLALTQNYTYGADDGSYLIPSVVYYKQGNVSSMSAGAQYKYKGVNTGLWYRTSGEGGPDAIVISLIFDIFSGARRNGEKLRLGISHDATTSKINYTNTNGTTEGSIGYQKYFPNSSSYNKFNGLRCYDFY</sequence>
<feature type="signal peptide" evidence="1">
    <location>
        <begin position="1"/>
        <end position="25"/>
    </location>
</feature>
<dbReference type="EMBL" id="FNRA01000002">
    <property type="protein sequence ID" value="SEA22283.1"/>
    <property type="molecule type" value="Genomic_DNA"/>
</dbReference>
<reference evidence="2 3" key="1">
    <citation type="submission" date="2016-10" db="EMBL/GenBank/DDBJ databases">
        <authorList>
            <person name="de Groot N.N."/>
        </authorList>
    </citation>
    <scope>NUCLEOTIDE SEQUENCE [LARGE SCALE GENOMIC DNA]</scope>
    <source>
        <strain evidence="2 3">DSM 19033</strain>
    </source>
</reference>
<gene>
    <name evidence="2" type="ORF">SAMN05443550_102339</name>
</gene>
<dbReference type="NCBIfam" id="TIGR03519">
    <property type="entry name" value="T9SS_PorP_fam"/>
    <property type="match status" value="1"/>
</dbReference>
<evidence type="ECO:0000313" key="2">
    <source>
        <dbReference type="EMBL" id="SEA22283.1"/>
    </source>
</evidence>
<organism evidence="2 3">
    <name type="scientific">Pedobacter hartonius</name>
    <dbReference type="NCBI Taxonomy" id="425514"/>
    <lineage>
        <taxon>Bacteria</taxon>
        <taxon>Pseudomonadati</taxon>
        <taxon>Bacteroidota</taxon>
        <taxon>Sphingobacteriia</taxon>
        <taxon>Sphingobacteriales</taxon>
        <taxon>Sphingobacteriaceae</taxon>
        <taxon>Pedobacter</taxon>
    </lineage>
</organism>
<accession>A0A1H3ZES4</accession>